<dbReference type="Gene3D" id="3.20.20.60">
    <property type="entry name" value="Phosphoenolpyruvate-binding domains"/>
    <property type="match status" value="1"/>
</dbReference>
<dbReference type="PANTHER" id="PTHR32308:SF10">
    <property type="entry name" value="CITRATE LYASE SUBUNIT BETA"/>
    <property type="match status" value="1"/>
</dbReference>
<dbReference type="InterPro" id="IPR005000">
    <property type="entry name" value="Aldolase/citrate-lyase_domain"/>
</dbReference>
<feature type="domain" description="HpcH/HpaI aldolase/citrate lyase" evidence="7">
    <location>
        <begin position="4"/>
        <end position="210"/>
    </location>
</feature>
<dbReference type="Pfam" id="PF03328">
    <property type="entry name" value="HpcH_HpaI"/>
    <property type="match status" value="1"/>
</dbReference>
<name>A0A9X2FTM2_9RHOB</name>
<dbReference type="Proteomes" id="UP001139477">
    <property type="component" value="Unassembled WGS sequence"/>
</dbReference>
<gene>
    <name evidence="8" type="ORF">NHG85_00150</name>
</gene>
<comment type="similarity">
    <text evidence="2">Belongs to the HpcH/HpaI aldolase family.</text>
</comment>
<dbReference type="GO" id="GO:0000287">
    <property type="term" value="F:magnesium ion binding"/>
    <property type="evidence" value="ECO:0007669"/>
    <property type="project" value="TreeGrafter"/>
</dbReference>
<dbReference type="AlphaFoldDB" id="A0A9X2FTM2"/>
<sequence length="279" mass="28734">MPLRSMLYVPASNARALAKARDLPCDALILDLEDAVAPAAKEEARAALGAALAAKGRPAQLRLVRINGLDTPWGAEDLAALAGCACDGIVVPKVDGPADLDAVAARTERPLWAMIETARGVLRASDTCAHPRLSGIVMGTNDLGREIGLRPTADRFAILPALQGALLAARAHGIAAIDGVCNALGDAARLEAECAQGRDLGFDGKSLIHPAQIAAANATFAPSAEEIDLARRRIAAFEAVLAEGQGVAVVDGEIVEALHVEAARTVLDLARMVEGGEGA</sequence>
<dbReference type="EMBL" id="JAMYXC010000003">
    <property type="protein sequence ID" value="MCP1166953.1"/>
    <property type="molecule type" value="Genomic_DNA"/>
</dbReference>
<dbReference type="InterPro" id="IPR011206">
    <property type="entry name" value="Citrate_lyase_beta/mcl1/mcl2"/>
</dbReference>
<comment type="cofactor">
    <cofactor evidence="1">
        <name>Mg(2+)</name>
        <dbReference type="ChEBI" id="CHEBI:18420"/>
    </cofactor>
</comment>
<dbReference type="SUPFAM" id="SSF51621">
    <property type="entry name" value="Phosphoenolpyruvate/pyruvate domain"/>
    <property type="match status" value="1"/>
</dbReference>
<evidence type="ECO:0000256" key="3">
    <source>
        <dbReference type="ARBA" id="ARBA00022723"/>
    </source>
</evidence>
<evidence type="ECO:0000256" key="4">
    <source>
        <dbReference type="ARBA" id="ARBA00022842"/>
    </source>
</evidence>
<evidence type="ECO:0000256" key="5">
    <source>
        <dbReference type="PIRSR" id="PIRSR015582-1"/>
    </source>
</evidence>
<feature type="binding site" evidence="5">
    <location>
        <position position="116"/>
    </location>
    <ligand>
        <name>substrate</name>
    </ligand>
</feature>
<keyword evidence="3 6" id="KW-0479">Metal-binding</keyword>
<dbReference type="GO" id="GO:0016829">
    <property type="term" value="F:lyase activity"/>
    <property type="evidence" value="ECO:0007669"/>
    <property type="project" value="UniProtKB-KW"/>
</dbReference>
<dbReference type="PANTHER" id="PTHR32308">
    <property type="entry name" value="LYASE BETA SUBUNIT, PUTATIVE (AFU_ORTHOLOGUE AFUA_4G13030)-RELATED"/>
    <property type="match status" value="1"/>
</dbReference>
<evidence type="ECO:0000259" key="7">
    <source>
        <dbReference type="Pfam" id="PF03328"/>
    </source>
</evidence>
<evidence type="ECO:0000256" key="1">
    <source>
        <dbReference type="ARBA" id="ARBA00001946"/>
    </source>
</evidence>
<dbReference type="GO" id="GO:0006107">
    <property type="term" value="P:oxaloacetate metabolic process"/>
    <property type="evidence" value="ECO:0007669"/>
    <property type="project" value="TreeGrafter"/>
</dbReference>
<feature type="binding site" evidence="5">
    <location>
        <position position="65"/>
    </location>
    <ligand>
        <name>substrate</name>
    </ligand>
</feature>
<organism evidence="8 9">
    <name type="scientific">Limimaricola litoreus</name>
    <dbReference type="NCBI Taxonomy" id="2955316"/>
    <lineage>
        <taxon>Bacteria</taxon>
        <taxon>Pseudomonadati</taxon>
        <taxon>Pseudomonadota</taxon>
        <taxon>Alphaproteobacteria</taxon>
        <taxon>Rhodobacterales</taxon>
        <taxon>Paracoccaceae</taxon>
        <taxon>Limimaricola</taxon>
    </lineage>
</organism>
<keyword evidence="4 6" id="KW-0460">Magnesium</keyword>
<dbReference type="InterPro" id="IPR040442">
    <property type="entry name" value="Pyrv_kinase-like_dom_sf"/>
</dbReference>
<evidence type="ECO:0000256" key="2">
    <source>
        <dbReference type="ARBA" id="ARBA00005568"/>
    </source>
</evidence>
<comment type="caution">
    <text evidence="8">The sequence shown here is derived from an EMBL/GenBank/DDBJ whole genome shotgun (WGS) entry which is preliminary data.</text>
</comment>
<evidence type="ECO:0000313" key="9">
    <source>
        <dbReference type="Proteomes" id="UP001139477"/>
    </source>
</evidence>
<protein>
    <submittedName>
        <fullName evidence="8">CoA ester lyase</fullName>
    </submittedName>
</protein>
<dbReference type="PIRSF" id="PIRSF015582">
    <property type="entry name" value="Cit_lyase_B"/>
    <property type="match status" value="1"/>
</dbReference>
<accession>A0A9X2FTM2</accession>
<dbReference type="InterPro" id="IPR015813">
    <property type="entry name" value="Pyrv/PenolPyrv_kinase-like_dom"/>
</dbReference>
<dbReference type="RefSeq" id="WP_253328647.1">
    <property type="nucleotide sequence ID" value="NZ_JAMYXC010000003.1"/>
</dbReference>
<keyword evidence="8" id="KW-0456">Lyase</keyword>
<proteinExistence type="inferred from homology"/>
<keyword evidence="9" id="KW-1185">Reference proteome</keyword>
<feature type="binding site" evidence="6">
    <location>
        <position position="142"/>
    </location>
    <ligand>
        <name>Mg(2+)</name>
        <dbReference type="ChEBI" id="CHEBI:18420"/>
    </ligand>
</feature>
<reference evidence="8" key="1">
    <citation type="submission" date="2022-06" db="EMBL/GenBank/DDBJ databases">
        <title>Limimaricola sediminis sp. nov., isolated from an intertidal sediment.</title>
        <authorList>
            <person name="Shao X."/>
        </authorList>
    </citation>
    <scope>NUCLEOTIDE SEQUENCE</scope>
    <source>
        <strain evidence="8">ASW11-118</strain>
    </source>
</reference>
<evidence type="ECO:0000256" key="6">
    <source>
        <dbReference type="PIRSR" id="PIRSR015582-2"/>
    </source>
</evidence>
<feature type="binding site" evidence="6">
    <location>
        <position position="116"/>
    </location>
    <ligand>
        <name>Mg(2+)</name>
        <dbReference type="ChEBI" id="CHEBI:18420"/>
    </ligand>
</feature>
<evidence type="ECO:0000313" key="8">
    <source>
        <dbReference type="EMBL" id="MCP1166953.1"/>
    </source>
</evidence>